<evidence type="ECO:0000313" key="1">
    <source>
        <dbReference type="EMBL" id="TDO45476.1"/>
    </source>
</evidence>
<dbReference type="AlphaFoldDB" id="A0A4R6K7N8"/>
<keyword evidence="2" id="KW-1185">Reference proteome</keyword>
<dbReference type="EMBL" id="SNWQ01000013">
    <property type="protein sequence ID" value="TDO45476.1"/>
    <property type="molecule type" value="Genomic_DNA"/>
</dbReference>
<proteinExistence type="predicted"/>
<evidence type="ECO:0000313" key="2">
    <source>
        <dbReference type="Proteomes" id="UP000295388"/>
    </source>
</evidence>
<name>A0A4R6K7N8_9ACTN</name>
<protein>
    <submittedName>
        <fullName evidence="1">Uncharacterized protein</fullName>
    </submittedName>
</protein>
<gene>
    <name evidence="1" type="ORF">EV643_113249</name>
</gene>
<organism evidence="1 2">
    <name type="scientific">Kribbella caucasensis</name>
    <dbReference type="NCBI Taxonomy" id="2512215"/>
    <lineage>
        <taxon>Bacteria</taxon>
        <taxon>Bacillati</taxon>
        <taxon>Actinomycetota</taxon>
        <taxon>Actinomycetes</taxon>
        <taxon>Propionibacteriales</taxon>
        <taxon>Kribbellaceae</taxon>
        <taxon>Kribbella</taxon>
    </lineage>
</organism>
<dbReference type="RefSeq" id="WP_166665579.1">
    <property type="nucleotide sequence ID" value="NZ_SNWQ01000013.1"/>
</dbReference>
<dbReference type="Proteomes" id="UP000295388">
    <property type="component" value="Unassembled WGS sequence"/>
</dbReference>
<reference evidence="1 2" key="1">
    <citation type="submission" date="2019-03" db="EMBL/GenBank/DDBJ databases">
        <title>Genomic Encyclopedia of Type Strains, Phase III (KMG-III): the genomes of soil and plant-associated and newly described type strains.</title>
        <authorList>
            <person name="Whitman W."/>
        </authorList>
    </citation>
    <scope>NUCLEOTIDE SEQUENCE [LARGE SCALE GENOMIC DNA]</scope>
    <source>
        <strain evidence="1 2">VKM Ac-2527</strain>
    </source>
</reference>
<sequence length="52" mass="5056">MLLGVAVGAAVGQSTAAVLSTNLAQAEAVITSDTLVDVDTSPRPCVSSTPGL</sequence>
<comment type="caution">
    <text evidence="1">The sequence shown here is derived from an EMBL/GenBank/DDBJ whole genome shotgun (WGS) entry which is preliminary data.</text>
</comment>
<accession>A0A4R6K7N8</accession>